<dbReference type="InterPro" id="IPR000709">
    <property type="entry name" value="Leu_Ile_Val-bd"/>
</dbReference>
<keyword evidence="4" id="KW-0029">Amino-acid transport</keyword>
<dbReference type="PRINTS" id="PR00337">
    <property type="entry name" value="LEUILEVALBP"/>
</dbReference>
<gene>
    <name evidence="7" type="ORF">PMA3_02230</name>
</gene>
<dbReference type="EMBL" id="CP014870">
    <property type="protein sequence ID" value="ANJ54029.1"/>
    <property type="molecule type" value="Genomic_DNA"/>
</dbReference>
<protein>
    <submittedName>
        <fullName evidence="7">Branched chain amino acid ABC transporter substrate-binding protein</fullName>
    </submittedName>
</protein>
<evidence type="ECO:0000256" key="3">
    <source>
        <dbReference type="ARBA" id="ARBA00022729"/>
    </source>
</evidence>
<evidence type="ECO:0000256" key="1">
    <source>
        <dbReference type="ARBA" id="ARBA00010062"/>
    </source>
</evidence>
<feature type="domain" description="Leucine-binding protein" evidence="6">
    <location>
        <begin position="29"/>
        <end position="369"/>
    </location>
</feature>
<dbReference type="CDD" id="cd06342">
    <property type="entry name" value="PBP1_ABC_LIVBP-like"/>
    <property type="match status" value="1"/>
</dbReference>
<dbReference type="SUPFAM" id="SSF53822">
    <property type="entry name" value="Periplasmic binding protein-like I"/>
    <property type="match status" value="1"/>
</dbReference>
<evidence type="ECO:0000313" key="7">
    <source>
        <dbReference type="EMBL" id="ANJ54029.1"/>
    </source>
</evidence>
<keyword evidence="2" id="KW-0813">Transport</keyword>
<dbReference type="Proteomes" id="UP000078354">
    <property type="component" value="Chromosome"/>
</dbReference>
<dbReference type="RefSeq" id="WP_064675640.1">
    <property type="nucleotide sequence ID" value="NZ_CP014870.1"/>
</dbReference>
<evidence type="ECO:0000313" key="8">
    <source>
        <dbReference type="Proteomes" id="UP000078354"/>
    </source>
</evidence>
<feature type="signal peptide" evidence="5">
    <location>
        <begin position="1"/>
        <end position="27"/>
    </location>
</feature>
<dbReference type="InterPro" id="IPR028082">
    <property type="entry name" value="Peripla_BP_I"/>
</dbReference>
<dbReference type="PANTHER" id="PTHR47151:SF2">
    <property type="entry name" value="AMINO ACID BINDING PROTEIN"/>
    <property type="match status" value="1"/>
</dbReference>
<comment type="similarity">
    <text evidence="1">Belongs to the leucine-binding protein family.</text>
</comment>
<dbReference type="PANTHER" id="PTHR47151">
    <property type="entry name" value="LEU/ILE/VAL-BINDING ABC TRANSPORTER SUBUNIT"/>
    <property type="match status" value="1"/>
</dbReference>
<organism evidence="7 8">
    <name type="scientific">Pseudomonas silesiensis</name>
    <dbReference type="NCBI Taxonomy" id="1853130"/>
    <lineage>
        <taxon>Bacteria</taxon>
        <taxon>Pseudomonadati</taxon>
        <taxon>Pseudomonadota</taxon>
        <taxon>Gammaproteobacteria</taxon>
        <taxon>Pseudomonadales</taxon>
        <taxon>Pseudomonadaceae</taxon>
        <taxon>Pseudomonas</taxon>
    </lineage>
</organism>
<keyword evidence="8" id="KW-1185">Reference proteome</keyword>
<dbReference type="Gene3D" id="3.40.50.2300">
    <property type="match status" value="2"/>
</dbReference>
<dbReference type="Pfam" id="PF13458">
    <property type="entry name" value="Peripla_BP_6"/>
    <property type="match status" value="1"/>
</dbReference>
<dbReference type="OrthoDB" id="9768386at2"/>
<sequence length="377" mass="40091">MSQTFYKKGFLALAVAAALGVSAFAQADVKIGVAGPMTGANAAFGEQYMKGAQAAADAVNAAGGVNGEKIVLVKGDDACEPKQAVTVAKDLTNQKVVGVVGHFCSSSTIPASEIYDEAGIIAITPGSTNPAVTERGLSAMFRMCGRDDQQGIVAGDYIVDVLKGKKVVVLHDKDTYGQGLADATKAQLEKRGVKPVLYEGLTRGEKDFSTIVTKIRGAGADVVYFGGLHPEAGPLVRQLREQGLKDVKFMSDDGIVTDELVTTAGGPQFVDGVLMTFGADPRMLPESKTVVDEFRKKGTEPEGYTLYAYASVQTLAAAFNGAKSNNGEKAAEWLKKNPVKTVMGEKTWDAKGDLKVSDYVVYQWDKDGKYHQLEKQK</sequence>
<dbReference type="InterPro" id="IPR028081">
    <property type="entry name" value="Leu-bd"/>
</dbReference>
<keyword evidence="3 5" id="KW-0732">Signal</keyword>
<accession>A0A191YML8</accession>
<evidence type="ECO:0000259" key="6">
    <source>
        <dbReference type="Pfam" id="PF13458"/>
    </source>
</evidence>
<dbReference type="AlphaFoldDB" id="A0A191YML8"/>
<dbReference type="GO" id="GO:0006865">
    <property type="term" value="P:amino acid transport"/>
    <property type="evidence" value="ECO:0007669"/>
    <property type="project" value="UniProtKB-KW"/>
</dbReference>
<dbReference type="STRING" id="1853130.PMA3_02230"/>
<evidence type="ECO:0000256" key="5">
    <source>
        <dbReference type="SAM" id="SignalP"/>
    </source>
</evidence>
<dbReference type="KEGG" id="psil:PMA3_02230"/>
<reference evidence="7 8" key="1">
    <citation type="journal article" date="2018" name="Syst. Appl. Microbiol.">
        <title>Pseudomonas silesiensis sp. nov. strain A3T isolated from a biological pesticide sewage treatment plant and analysis of the complete genome sequence.</title>
        <authorList>
            <person name="Kaminski M.A."/>
            <person name="Furmanczyk E.M."/>
            <person name="Sobczak A."/>
            <person name="Dziembowski A."/>
            <person name="Lipinski L."/>
        </authorList>
    </citation>
    <scope>NUCLEOTIDE SEQUENCE [LARGE SCALE GENOMIC DNA]</scope>
    <source>
        <strain evidence="7 8">A3</strain>
    </source>
</reference>
<evidence type="ECO:0000256" key="4">
    <source>
        <dbReference type="ARBA" id="ARBA00022970"/>
    </source>
</evidence>
<proteinExistence type="inferred from homology"/>
<evidence type="ECO:0000256" key="2">
    <source>
        <dbReference type="ARBA" id="ARBA00022448"/>
    </source>
</evidence>
<feature type="chain" id="PRO_5008249741" evidence="5">
    <location>
        <begin position="28"/>
        <end position="377"/>
    </location>
</feature>
<name>A0A191YML8_9PSED</name>